<keyword evidence="1" id="KW-0732">Signal</keyword>
<gene>
    <name evidence="3" type="ORF">KC01_LOCUS4746</name>
</gene>
<dbReference type="GO" id="GO:0070374">
    <property type="term" value="P:positive regulation of ERK1 and ERK2 cascade"/>
    <property type="evidence" value="ECO:0007669"/>
    <property type="project" value="TreeGrafter"/>
</dbReference>
<dbReference type="InterPro" id="IPR013783">
    <property type="entry name" value="Ig-like_fold"/>
</dbReference>
<dbReference type="Gene3D" id="2.60.40.10">
    <property type="entry name" value="Immunoglobulins"/>
    <property type="match status" value="1"/>
</dbReference>
<dbReference type="PANTHER" id="PTHR11422:SF5">
    <property type="entry name" value="DIVERSE IMMUNOGLOBULIN DOMAIN-CONTAINING PROTEIN 1.1 ISOFORM X1-RELATED"/>
    <property type="match status" value="1"/>
</dbReference>
<sequence>MAERGPLLMRLLLFPLLCTECSEVVRVGAEVTVVCGEVQLPQTQCKKTDWVKAERTTVELFKLGRPGPEVSSDLSSLLSLTDCGLKIQDVQTEDGADYLCQQYESPVGAPTSSVPVRLTVVSLTEEEEQQSSKLDCEVFSPVRDVRVRWLYQGRVVEAEITEKRIPNPRDRSIVIVPDDHFLYKEKHLFKCEVIKEGKSHIFSFIKEAPGERIRPEPEDPDEFLTEGSTDSGRTMAGVLLTALLLTLVWAYSSEHVVMGVWLDGDGVVAGWCRGCGWMVMGVWLDGDGGVAGWCRGCGMDGAADTPVAS</sequence>
<dbReference type="PROSITE" id="PS50835">
    <property type="entry name" value="IG_LIKE"/>
    <property type="match status" value="2"/>
</dbReference>
<evidence type="ECO:0000259" key="2">
    <source>
        <dbReference type="PROSITE" id="PS50835"/>
    </source>
</evidence>
<feature type="chain" id="PRO_5043550692" description="Ig-like domain-containing protein" evidence="1">
    <location>
        <begin position="22"/>
        <end position="309"/>
    </location>
</feature>
<dbReference type="InterPro" id="IPR036179">
    <property type="entry name" value="Ig-like_dom_sf"/>
</dbReference>
<evidence type="ECO:0000256" key="1">
    <source>
        <dbReference type="SAM" id="SignalP"/>
    </source>
</evidence>
<dbReference type="EMBL" id="OZ035833">
    <property type="protein sequence ID" value="CAL1572734.1"/>
    <property type="molecule type" value="Genomic_DNA"/>
</dbReference>
<feature type="domain" description="Ig-like" evidence="2">
    <location>
        <begin position="115"/>
        <end position="193"/>
    </location>
</feature>
<protein>
    <recommendedName>
        <fullName evidence="2">Ig-like domain-containing protein</fullName>
    </recommendedName>
</protein>
<keyword evidence="4" id="KW-1185">Reference proteome</keyword>
<dbReference type="PANTHER" id="PTHR11422">
    <property type="entry name" value="T-CELL SURFACE GLYCOPROTEIN CD4"/>
    <property type="match status" value="1"/>
</dbReference>
<reference evidence="3 4" key="1">
    <citation type="submission" date="2024-04" db="EMBL/GenBank/DDBJ databases">
        <authorList>
            <person name="Waldvogel A.-M."/>
            <person name="Schoenle A."/>
        </authorList>
    </citation>
    <scope>NUCLEOTIDE SEQUENCE [LARGE SCALE GENOMIC DNA]</scope>
</reference>
<feature type="signal peptide" evidence="1">
    <location>
        <begin position="1"/>
        <end position="21"/>
    </location>
</feature>
<accession>A0AAV2JC56</accession>
<dbReference type="AlphaFoldDB" id="A0AAV2JC56"/>
<dbReference type="GO" id="GO:0045121">
    <property type="term" value="C:membrane raft"/>
    <property type="evidence" value="ECO:0007669"/>
    <property type="project" value="TreeGrafter"/>
</dbReference>
<evidence type="ECO:0000313" key="3">
    <source>
        <dbReference type="EMBL" id="CAL1572734.1"/>
    </source>
</evidence>
<organism evidence="3 4">
    <name type="scientific">Knipowitschia caucasica</name>
    <name type="common">Caucasian dwarf goby</name>
    <name type="synonym">Pomatoschistus caucasicus</name>
    <dbReference type="NCBI Taxonomy" id="637954"/>
    <lineage>
        <taxon>Eukaryota</taxon>
        <taxon>Metazoa</taxon>
        <taxon>Chordata</taxon>
        <taxon>Craniata</taxon>
        <taxon>Vertebrata</taxon>
        <taxon>Euteleostomi</taxon>
        <taxon>Actinopterygii</taxon>
        <taxon>Neopterygii</taxon>
        <taxon>Teleostei</taxon>
        <taxon>Neoteleostei</taxon>
        <taxon>Acanthomorphata</taxon>
        <taxon>Gobiaria</taxon>
        <taxon>Gobiiformes</taxon>
        <taxon>Gobioidei</taxon>
        <taxon>Gobiidae</taxon>
        <taxon>Gobiinae</taxon>
        <taxon>Knipowitschia</taxon>
    </lineage>
</organism>
<proteinExistence type="predicted"/>
<name>A0AAV2JC56_KNICA</name>
<dbReference type="GO" id="GO:0042110">
    <property type="term" value="P:T cell activation"/>
    <property type="evidence" value="ECO:0007669"/>
    <property type="project" value="TreeGrafter"/>
</dbReference>
<evidence type="ECO:0000313" key="4">
    <source>
        <dbReference type="Proteomes" id="UP001497482"/>
    </source>
</evidence>
<dbReference type="GO" id="GO:0035723">
    <property type="term" value="P:interleukin-15-mediated signaling pathway"/>
    <property type="evidence" value="ECO:0007669"/>
    <property type="project" value="TreeGrafter"/>
</dbReference>
<dbReference type="Proteomes" id="UP001497482">
    <property type="component" value="Chromosome 11"/>
</dbReference>
<dbReference type="GO" id="GO:0009897">
    <property type="term" value="C:external side of plasma membrane"/>
    <property type="evidence" value="ECO:0007669"/>
    <property type="project" value="TreeGrafter"/>
</dbReference>
<dbReference type="GO" id="GO:0042289">
    <property type="term" value="F:MHC class II protein binding"/>
    <property type="evidence" value="ECO:0007669"/>
    <property type="project" value="TreeGrafter"/>
</dbReference>
<feature type="domain" description="Ig-like" evidence="2">
    <location>
        <begin position="6"/>
        <end position="101"/>
    </location>
</feature>
<dbReference type="GO" id="GO:1990782">
    <property type="term" value="F:protein tyrosine kinase binding"/>
    <property type="evidence" value="ECO:0007669"/>
    <property type="project" value="TreeGrafter"/>
</dbReference>
<dbReference type="InterPro" id="IPR007110">
    <property type="entry name" value="Ig-like_dom"/>
</dbReference>
<dbReference type="SUPFAM" id="SSF48726">
    <property type="entry name" value="Immunoglobulin"/>
    <property type="match status" value="1"/>
</dbReference>